<dbReference type="Pfam" id="PF00067">
    <property type="entry name" value="p450"/>
    <property type="match status" value="1"/>
</dbReference>
<dbReference type="GO" id="GO:0016705">
    <property type="term" value="F:oxidoreductase activity, acting on paired donors, with incorporation or reduction of molecular oxygen"/>
    <property type="evidence" value="ECO:0007669"/>
    <property type="project" value="InterPro"/>
</dbReference>
<keyword evidence="8" id="KW-1133">Transmembrane helix</keyword>
<dbReference type="SUPFAM" id="SSF48264">
    <property type="entry name" value="Cytochrome P450"/>
    <property type="match status" value="1"/>
</dbReference>
<keyword evidence="8" id="KW-0812">Transmembrane</keyword>
<evidence type="ECO:0008006" key="11">
    <source>
        <dbReference type="Google" id="ProtNLM"/>
    </source>
</evidence>
<dbReference type="RefSeq" id="XP_012185489.1">
    <property type="nucleotide sequence ID" value="XM_012330099.1"/>
</dbReference>
<evidence type="ECO:0000256" key="8">
    <source>
        <dbReference type="SAM" id="Phobius"/>
    </source>
</evidence>
<keyword evidence="10" id="KW-1185">Reference proteome</keyword>
<comment type="similarity">
    <text evidence="2 7">Belongs to the cytochrome P450 family.</text>
</comment>
<evidence type="ECO:0000256" key="1">
    <source>
        <dbReference type="ARBA" id="ARBA00001971"/>
    </source>
</evidence>
<dbReference type="CDD" id="cd11041">
    <property type="entry name" value="CYP503A1-like"/>
    <property type="match status" value="1"/>
</dbReference>
<dbReference type="Gene3D" id="1.10.630.10">
    <property type="entry name" value="Cytochrome P450"/>
    <property type="match status" value="1"/>
</dbReference>
<dbReference type="PROSITE" id="PS00086">
    <property type="entry name" value="CYTOCHROME_P450"/>
    <property type="match status" value="1"/>
</dbReference>
<feature type="transmembrane region" description="Helical" evidence="8">
    <location>
        <begin position="289"/>
        <end position="316"/>
    </location>
</feature>
<dbReference type="PANTHER" id="PTHR46206">
    <property type="entry name" value="CYTOCHROME P450"/>
    <property type="match status" value="1"/>
</dbReference>
<name>J4ICD2_9APHY</name>
<protein>
    <recommendedName>
        <fullName evidence="11">Cytochrome P450</fullName>
    </recommendedName>
</protein>
<keyword evidence="6 7" id="KW-0349">Heme</keyword>
<dbReference type="Proteomes" id="UP000006352">
    <property type="component" value="Unassembled WGS sequence"/>
</dbReference>
<feature type="transmembrane region" description="Helical" evidence="8">
    <location>
        <begin position="6"/>
        <end position="27"/>
    </location>
</feature>
<dbReference type="GO" id="GO:0004497">
    <property type="term" value="F:monooxygenase activity"/>
    <property type="evidence" value="ECO:0007669"/>
    <property type="project" value="UniProtKB-KW"/>
</dbReference>
<dbReference type="GO" id="GO:0020037">
    <property type="term" value="F:heme binding"/>
    <property type="evidence" value="ECO:0007669"/>
    <property type="project" value="InterPro"/>
</dbReference>
<comment type="cofactor">
    <cofactor evidence="1 6">
        <name>heme</name>
        <dbReference type="ChEBI" id="CHEBI:30413"/>
    </cofactor>
</comment>
<accession>J4ICD2</accession>
<dbReference type="STRING" id="599839.J4ICD2"/>
<proteinExistence type="inferred from homology"/>
<dbReference type="InterPro" id="IPR002401">
    <property type="entry name" value="Cyt_P450_E_grp-I"/>
</dbReference>
<dbReference type="PRINTS" id="PR00463">
    <property type="entry name" value="EP450I"/>
</dbReference>
<sequence length="503" mass="56609">MEFGPLLYALLSVTLLYFIISLPSGLYRQKLRHIPTVGGPSLPIISYYGAFRFLFHAREIMQEGYAKYKGGIFKFSELGHWRVIVTGPKLVDEFRRAPESVLSSSEALREMIGLDYTLGLGMIHDPYHVQVIRSRLKGDLGSSFHEVRDEIVASLNDELRSGSDGNWSRVPVMKMAYEVVCRASNRLFIGLPICRDPDYCALNKSFARDITACAKVFRITPKFLKPVVARLLPDVSKGIDRGVRHLEPIISKRLRMLEDLGDEWTDRPNDMLQWLIEAARGEERTVRALVIRVLAVNLAALHTTAVSLTMALFYLAAFPQYIGPLRDEVENVVREHGWTKAGLDQMNMVDSFLREVMRASGMSTGTMSRIALKDYTFSDGTFIPAGTHLMTPSGPIFADDTVYPGASEFNPWRFSEMGDQGDHVKLVNTNVNFLSFGHGGHACPGRFFASIKMKMVLAHIVMNYDVKMEREGVIPRSTRIGHICVPSTRAEMLFQQRSPHSRA</sequence>
<dbReference type="GeneID" id="24101106"/>
<keyword evidence="4 7" id="KW-0560">Oxidoreductase</keyword>
<keyword evidence="8" id="KW-0472">Membrane</keyword>
<evidence type="ECO:0000313" key="9">
    <source>
        <dbReference type="EMBL" id="CCM06206.1"/>
    </source>
</evidence>
<evidence type="ECO:0000256" key="7">
    <source>
        <dbReference type="RuleBase" id="RU000461"/>
    </source>
</evidence>
<dbReference type="HOGENOM" id="CLU_022195_0_2_1"/>
<dbReference type="InterPro" id="IPR036396">
    <property type="entry name" value="Cyt_P450_sf"/>
</dbReference>
<keyword evidence="3 6" id="KW-0479">Metal-binding</keyword>
<dbReference type="GO" id="GO:0005506">
    <property type="term" value="F:iron ion binding"/>
    <property type="evidence" value="ECO:0007669"/>
    <property type="project" value="InterPro"/>
</dbReference>
<feature type="binding site" description="axial binding residue" evidence="6">
    <location>
        <position position="443"/>
    </location>
    <ligand>
        <name>heme</name>
        <dbReference type="ChEBI" id="CHEBI:30413"/>
    </ligand>
    <ligandPart>
        <name>Fe</name>
        <dbReference type="ChEBI" id="CHEBI:18248"/>
    </ligandPart>
</feature>
<evidence type="ECO:0000256" key="6">
    <source>
        <dbReference type="PIRSR" id="PIRSR602401-1"/>
    </source>
</evidence>
<dbReference type="InParanoid" id="J4ICD2"/>
<keyword evidence="5 6" id="KW-0408">Iron</keyword>
<organism evidence="9 10">
    <name type="scientific">Fibroporia radiculosa</name>
    <dbReference type="NCBI Taxonomy" id="599839"/>
    <lineage>
        <taxon>Eukaryota</taxon>
        <taxon>Fungi</taxon>
        <taxon>Dikarya</taxon>
        <taxon>Basidiomycota</taxon>
        <taxon>Agaricomycotina</taxon>
        <taxon>Agaricomycetes</taxon>
        <taxon>Polyporales</taxon>
        <taxon>Fibroporiaceae</taxon>
        <taxon>Fibroporia</taxon>
    </lineage>
</organism>
<evidence type="ECO:0000256" key="2">
    <source>
        <dbReference type="ARBA" id="ARBA00010617"/>
    </source>
</evidence>
<keyword evidence="7" id="KW-0503">Monooxygenase</keyword>
<evidence type="ECO:0000256" key="4">
    <source>
        <dbReference type="ARBA" id="ARBA00023002"/>
    </source>
</evidence>
<dbReference type="AlphaFoldDB" id="J4ICD2"/>
<reference evidence="9 10" key="1">
    <citation type="journal article" date="2012" name="Appl. Environ. Microbiol.">
        <title>Short-read sequencing for genomic analysis of the brown rot fungus Fibroporia radiculosa.</title>
        <authorList>
            <person name="Tang J.D."/>
            <person name="Perkins A.D."/>
            <person name="Sonstegard T.S."/>
            <person name="Schroeder S.G."/>
            <person name="Burgess S.C."/>
            <person name="Diehl S.V."/>
        </authorList>
    </citation>
    <scope>NUCLEOTIDE SEQUENCE [LARGE SCALE GENOMIC DNA]</scope>
    <source>
        <strain evidence="9 10">TFFH 294</strain>
    </source>
</reference>
<gene>
    <name evidence="9" type="ORF">FIBRA_08450</name>
</gene>
<evidence type="ECO:0000256" key="3">
    <source>
        <dbReference type="ARBA" id="ARBA00022723"/>
    </source>
</evidence>
<dbReference type="EMBL" id="HE797248">
    <property type="protein sequence ID" value="CCM06206.1"/>
    <property type="molecule type" value="Genomic_DNA"/>
</dbReference>
<evidence type="ECO:0000313" key="10">
    <source>
        <dbReference type="Proteomes" id="UP000006352"/>
    </source>
</evidence>
<dbReference type="InterPro" id="IPR017972">
    <property type="entry name" value="Cyt_P450_CS"/>
</dbReference>
<dbReference type="InterPro" id="IPR001128">
    <property type="entry name" value="Cyt_P450"/>
</dbReference>
<dbReference type="OrthoDB" id="1844152at2759"/>
<evidence type="ECO:0000256" key="5">
    <source>
        <dbReference type="ARBA" id="ARBA00023004"/>
    </source>
</evidence>